<gene>
    <name evidence="3" type="ORF">H9871_10005</name>
</gene>
<evidence type="ECO:0000313" key="3">
    <source>
        <dbReference type="EMBL" id="HIX00462.1"/>
    </source>
</evidence>
<protein>
    <submittedName>
        <fullName evidence="3">DUF418 domain-containing protein</fullName>
    </submittedName>
</protein>
<keyword evidence="1" id="KW-0812">Transmembrane</keyword>
<keyword evidence="1" id="KW-0472">Membrane</keyword>
<name>A0A9D2A926_9MICC</name>
<evidence type="ECO:0000313" key="4">
    <source>
        <dbReference type="Proteomes" id="UP000824151"/>
    </source>
</evidence>
<organism evidence="3 4">
    <name type="scientific">Candidatus Nesterenkonia stercoripullorum</name>
    <dbReference type="NCBI Taxonomy" id="2838701"/>
    <lineage>
        <taxon>Bacteria</taxon>
        <taxon>Bacillati</taxon>
        <taxon>Actinomycetota</taxon>
        <taxon>Actinomycetes</taxon>
        <taxon>Micrococcales</taxon>
        <taxon>Micrococcaceae</taxon>
        <taxon>Nesterenkonia</taxon>
    </lineage>
</organism>
<feature type="transmembrane region" description="Helical" evidence="1">
    <location>
        <begin position="64"/>
        <end position="89"/>
    </location>
</feature>
<dbReference type="InterPro" id="IPR052529">
    <property type="entry name" value="Bact_Transport_Assoc"/>
</dbReference>
<dbReference type="Proteomes" id="UP000824151">
    <property type="component" value="Unassembled WGS sequence"/>
</dbReference>
<feature type="transmembrane region" description="Helical" evidence="1">
    <location>
        <begin position="291"/>
        <end position="317"/>
    </location>
</feature>
<evidence type="ECO:0000259" key="2">
    <source>
        <dbReference type="Pfam" id="PF04235"/>
    </source>
</evidence>
<dbReference type="PANTHER" id="PTHR30590:SF2">
    <property type="entry name" value="INNER MEMBRANE PROTEIN"/>
    <property type="match status" value="1"/>
</dbReference>
<feature type="transmembrane region" description="Helical" evidence="1">
    <location>
        <begin position="25"/>
        <end position="44"/>
    </location>
</feature>
<feature type="transmembrane region" description="Helical" evidence="1">
    <location>
        <begin position="156"/>
        <end position="179"/>
    </location>
</feature>
<sequence length="415" mass="44550">MTAEKEPRGVAGPLDQRRRAPAPDLARGVMLLLISLANTPFYLYGRATSQGSSHPVDGTLSERIVQFVMITGVDLRVYPMFAFLFGYGLMMVYRRQTERGLPERDAWRLLQRRNLWLLVFGAVHALLLWGGDILGAYGLCGLLLVAVFIRRANKTLLWWAAGGAVALAILAALTTLGALEALAEGESSPAGVSPPDFIYRTASEESTLTAAGLRMMMWPLQTILVQGPASIVVPVAILLGFWGARRRLLERPGEHLRLLRATAALGICIGWAGGLPHALAHVGVIDGLADVMWLFGATQMVTGLAGGLGYVALFGLIGHRLASRQPGPVQRSISAVGKRSLTCYLAQSVLCAPVLAAWGSGLGAQLNSTTMALYAIGVWLATVVFATVLERHHRPGPADALLRRLTYRSAVRSSS</sequence>
<dbReference type="EMBL" id="DXGD01000369">
    <property type="protein sequence ID" value="HIX00462.1"/>
    <property type="molecule type" value="Genomic_DNA"/>
</dbReference>
<feature type="transmembrane region" description="Helical" evidence="1">
    <location>
        <begin position="223"/>
        <end position="244"/>
    </location>
</feature>
<feature type="domain" description="DUF418" evidence="2">
    <location>
        <begin position="244"/>
        <end position="408"/>
    </location>
</feature>
<feature type="transmembrane region" description="Helical" evidence="1">
    <location>
        <begin position="341"/>
        <end position="359"/>
    </location>
</feature>
<dbReference type="PANTHER" id="PTHR30590">
    <property type="entry name" value="INNER MEMBRANE PROTEIN"/>
    <property type="match status" value="1"/>
</dbReference>
<keyword evidence="1" id="KW-1133">Transmembrane helix</keyword>
<evidence type="ECO:0000256" key="1">
    <source>
        <dbReference type="SAM" id="Phobius"/>
    </source>
</evidence>
<accession>A0A9D2A926</accession>
<proteinExistence type="predicted"/>
<feature type="transmembrane region" description="Helical" evidence="1">
    <location>
        <begin position="371"/>
        <end position="389"/>
    </location>
</feature>
<reference evidence="3" key="2">
    <citation type="submission" date="2021-04" db="EMBL/GenBank/DDBJ databases">
        <authorList>
            <person name="Gilroy R."/>
        </authorList>
    </citation>
    <scope>NUCLEOTIDE SEQUENCE</scope>
    <source>
        <strain evidence="3">ChiHejej3B27-3195</strain>
    </source>
</reference>
<reference evidence="3" key="1">
    <citation type="journal article" date="2021" name="PeerJ">
        <title>Extensive microbial diversity within the chicken gut microbiome revealed by metagenomics and culture.</title>
        <authorList>
            <person name="Gilroy R."/>
            <person name="Ravi A."/>
            <person name="Getino M."/>
            <person name="Pursley I."/>
            <person name="Horton D.L."/>
            <person name="Alikhan N.F."/>
            <person name="Baker D."/>
            <person name="Gharbi K."/>
            <person name="Hall N."/>
            <person name="Watson M."/>
            <person name="Adriaenssens E.M."/>
            <person name="Foster-Nyarko E."/>
            <person name="Jarju S."/>
            <person name="Secka A."/>
            <person name="Antonio M."/>
            <person name="Oren A."/>
            <person name="Chaudhuri R.R."/>
            <person name="La Ragione R."/>
            <person name="Hildebrand F."/>
            <person name="Pallen M.J."/>
        </authorList>
    </citation>
    <scope>NUCLEOTIDE SEQUENCE</scope>
    <source>
        <strain evidence="3">ChiHejej3B27-3195</strain>
    </source>
</reference>
<feature type="transmembrane region" description="Helical" evidence="1">
    <location>
        <begin position="256"/>
        <end position="279"/>
    </location>
</feature>
<feature type="transmembrane region" description="Helical" evidence="1">
    <location>
        <begin position="133"/>
        <end position="149"/>
    </location>
</feature>
<comment type="caution">
    <text evidence="3">The sequence shown here is derived from an EMBL/GenBank/DDBJ whole genome shotgun (WGS) entry which is preliminary data.</text>
</comment>
<dbReference type="AlphaFoldDB" id="A0A9D2A926"/>
<feature type="transmembrane region" description="Helical" evidence="1">
    <location>
        <begin position="110"/>
        <end position="127"/>
    </location>
</feature>
<dbReference type="InterPro" id="IPR007349">
    <property type="entry name" value="DUF418"/>
</dbReference>
<dbReference type="Pfam" id="PF04235">
    <property type="entry name" value="DUF418"/>
    <property type="match status" value="1"/>
</dbReference>